<dbReference type="InterPro" id="IPR001437">
    <property type="entry name" value="Tscrpt_elong_fac_GreA/B_C"/>
</dbReference>
<name>A0A0P0D9X6_9FLAO</name>
<gene>
    <name evidence="2" type="ORF">APS56_06295</name>
</gene>
<dbReference type="EMBL" id="CP012898">
    <property type="protein sequence ID" value="ALJ04757.1"/>
    <property type="molecule type" value="Genomic_DNA"/>
</dbReference>
<dbReference type="GO" id="GO:0003677">
    <property type="term" value="F:DNA binding"/>
    <property type="evidence" value="ECO:0007669"/>
    <property type="project" value="InterPro"/>
</dbReference>
<dbReference type="STRING" id="1736674.APS56_06295"/>
<feature type="domain" description="Transcription elongation factor GreA/GreB C-terminal" evidence="1">
    <location>
        <begin position="55"/>
        <end position="127"/>
    </location>
</feature>
<dbReference type="KEGG" id="ahz:APS56_06295"/>
<sequence length="137" mass="15727">MKYGSIILEKKEYVYIKRILNISGYVGNHEIQKSLIKFTEELKTAHILDEKEFPVDVVRLNSIVTVSSGENWKKTIQIVQPSEKDIKNNKISILTPMGAALFGYSVNDIVKWDFPTGIKELKIIEVTQQAKEKILLY</sequence>
<dbReference type="GO" id="GO:0006354">
    <property type="term" value="P:DNA-templated transcription elongation"/>
    <property type="evidence" value="ECO:0007669"/>
    <property type="project" value="TreeGrafter"/>
</dbReference>
<dbReference type="PATRIC" id="fig|1736674.3.peg.1286"/>
<dbReference type="Pfam" id="PF01272">
    <property type="entry name" value="GreA_GreB"/>
    <property type="match status" value="1"/>
</dbReference>
<evidence type="ECO:0000313" key="3">
    <source>
        <dbReference type="Proteomes" id="UP000057981"/>
    </source>
</evidence>
<proteinExistence type="predicted"/>
<keyword evidence="2" id="KW-0648">Protein biosynthesis</keyword>
<dbReference type="RefSeq" id="WP_054726135.1">
    <property type="nucleotide sequence ID" value="NZ_CP012898.1"/>
</dbReference>
<dbReference type="Gene3D" id="3.10.50.30">
    <property type="entry name" value="Transcription elongation factor, GreA/GreB, C-terminal domain"/>
    <property type="match status" value="1"/>
</dbReference>
<dbReference type="GO" id="GO:0070063">
    <property type="term" value="F:RNA polymerase binding"/>
    <property type="evidence" value="ECO:0007669"/>
    <property type="project" value="InterPro"/>
</dbReference>
<keyword evidence="3" id="KW-1185">Reference proteome</keyword>
<dbReference type="InterPro" id="IPR036953">
    <property type="entry name" value="GreA/GreB_C_sf"/>
</dbReference>
<dbReference type="GO" id="GO:0032784">
    <property type="term" value="P:regulation of DNA-templated transcription elongation"/>
    <property type="evidence" value="ECO:0007669"/>
    <property type="project" value="InterPro"/>
</dbReference>
<protein>
    <submittedName>
        <fullName evidence="2">Transcription elongation factor GreAB</fullName>
    </submittedName>
</protein>
<organism evidence="2 3">
    <name type="scientific">Pseudalgibacter alginicilyticus</name>
    <dbReference type="NCBI Taxonomy" id="1736674"/>
    <lineage>
        <taxon>Bacteria</taxon>
        <taxon>Pseudomonadati</taxon>
        <taxon>Bacteroidota</taxon>
        <taxon>Flavobacteriia</taxon>
        <taxon>Flavobacteriales</taxon>
        <taxon>Flavobacteriaceae</taxon>
        <taxon>Pseudalgibacter</taxon>
    </lineage>
</organism>
<dbReference type="InterPro" id="IPR023459">
    <property type="entry name" value="Tscrpt_elong_fac_GreA/B_fam"/>
</dbReference>
<evidence type="ECO:0000259" key="1">
    <source>
        <dbReference type="Pfam" id="PF01272"/>
    </source>
</evidence>
<keyword evidence="2" id="KW-0251">Elongation factor</keyword>
<dbReference type="AlphaFoldDB" id="A0A0P0D9X6"/>
<reference evidence="2 3" key="1">
    <citation type="submission" date="2015-10" db="EMBL/GenBank/DDBJ databases">
        <authorList>
            <person name="Gilbert D.G."/>
        </authorList>
    </citation>
    <scope>NUCLEOTIDE SEQUENCE [LARGE SCALE GENOMIC DNA]</scope>
    <source>
        <strain evidence="3">HZ-22</strain>
    </source>
</reference>
<dbReference type="GO" id="GO:0003746">
    <property type="term" value="F:translation elongation factor activity"/>
    <property type="evidence" value="ECO:0007669"/>
    <property type="project" value="UniProtKB-KW"/>
</dbReference>
<dbReference type="PANTHER" id="PTHR30437">
    <property type="entry name" value="TRANSCRIPTION ELONGATION FACTOR GREA"/>
    <property type="match status" value="1"/>
</dbReference>
<dbReference type="SUPFAM" id="SSF54534">
    <property type="entry name" value="FKBP-like"/>
    <property type="match status" value="1"/>
</dbReference>
<evidence type="ECO:0000313" key="2">
    <source>
        <dbReference type="EMBL" id="ALJ04757.1"/>
    </source>
</evidence>
<dbReference type="Proteomes" id="UP000057981">
    <property type="component" value="Chromosome"/>
</dbReference>
<dbReference type="PANTHER" id="PTHR30437:SF5">
    <property type="entry name" value="REGULATOR OF NUCLEOSIDE DIPHOSPHATE KINASE"/>
    <property type="match status" value="1"/>
</dbReference>
<dbReference type="OrthoDB" id="192847at2"/>
<accession>A0A0P0D9X6</accession>